<dbReference type="Pfam" id="PF06197">
    <property type="entry name" value="DUF998"/>
    <property type="match status" value="1"/>
</dbReference>
<organism evidence="2 3">
    <name type="scientific">Jiangella anatolica</name>
    <dbReference type="NCBI Taxonomy" id="2670374"/>
    <lineage>
        <taxon>Bacteria</taxon>
        <taxon>Bacillati</taxon>
        <taxon>Actinomycetota</taxon>
        <taxon>Actinomycetes</taxon>
        <taxon>Jiangellales</taxon>
        <taxon>Jiangellaceae</taxon>
        <taxon>Jiangella</taxon>
    </lineage>
</organism>
<feature type="transmembrane region" description="Helical" evidence="1">
    <location>
        <begin position="66"/>
        <end position="87"/>
    </location>
</feature>
<evidence type="ECO:0000256" key="1">
    <source>
        <dbReference type="SAM" id="Phobius"/>
    </source>
</evidence>
<dbReference type="Proteomes" id="UP000248764">
    <property type="component" value="Unassembled WGS sequence"/>
</dbReference>
<accession>A0A2W2AZJ2</accession>
<gene>
    <name evidence="2" type="ORF">C1I92_32570</name>
</gene>
<protein>
    <submittedName>
        <fullName evidence="2">DUF998 domain-containing protein</fullName>
    </submittedName>
</protein>
<sequence>MTAITLPTAPAAETAVAYDRSTRRLLAAGVVAGPLYVATVVGQYFLRGGYDPTRHAASVLANGDYGWVQIANFVVASVLTVAVAIGLRRTGRAGVWAPRLVGAYGVSLLAAAVFLADPVEGFPPGTEAAAELSWHGVAHLAAGTAGFGCLAAACFVLGRRLRRSGDRGAGAYAVASGAVILGGFLAVSGSAGAAWGVLAFTAGILAGWTWLAVTCARAAR</sequence>
<keyword evidence="1" id="KW-0812">Transmembrane</keyword>
<evidence type="ECO:0000313" key="3">
    <source>
        <dbReference type="Proteomes" id="UP000248764"/>
    </source>
</evidence>
<feature type="transmembrane region" description="Helical" evidence="1">
    <location>
        <begin position="169"/>
        <end position="187"/>
    </location>
</feature>
<keyword evidence="3" id="KW-1185">Reference proteome</keyword>
<keyword evidence="1" id="KW-1133">Transmembrane helix</keyword>
<comment type="caution">
    <text evidence="2">The sequence shown here is derived from an EMBL/GenBank/DDBJ whole genome shotgun (WGS) entry which is preliminary data.</text>
</comment>
<proteinExistence type="predicted"/>
<dbReference type="EMBL" id="POTW01000171">
    <property type="protein sequence ID" value="PZF79162.1"/>
    <property type="molecule type" value="Genomic_DNA"/>
</dbReference>
<feature type="transmembrane region" description="Helical" evidence="1">
    <location>
        <begin position="99"/>
        <end position="116"/>
    </location>
</feature>
<evidence type="ECO:0000313" key="2">
    <source>
        <dbReference type="EMBL" id="PZF79162.1"/>
    </source>
</evidence>
<feature type="transmembrane region" description="Helical" evidence="1">
    <location>
        <begin position="25"/>
        <end position="46"/>
    </location>
</feature>
<dbReference type="AlphaFoldDB" id="A0A2W2AZJ2"/>
<keyword evidence="1" id="KW-0472">Membrane</keyword>
<name>A0A2W2AZJ2_9ACTN</name>
<feature type="transmembrane region" description="Helical" evidence="1">
    <location>
        <begin position="193"/>
        <end position="213"/>
    </location>
</feature>
<feature type="transmembrane region" description="Helical" evidence="1">
    <location>
        <begin position="136"/>
        <end position="157"/>
    </location>
</feature>
<dbReference type="RefSeq" id="WP_111258783.1">
    <property type="nucleotide sequence ID" value="NZ_POTW01000171.1"/>
</dbReference>
<dbReference type="InterPro" id="IPR009339">
    <property type="entry name" value="DUF998"/>
</dbReference>
<reference evidence="2 3" key="1">
    <citation type="submission" date="2018-01" db="EMBL/GenBank/DDBJ databases">
        <title>Draft genome sequence of Jiangella sp. GTF31.</title>
        <authorList>
            <person name="Sahin N."/>
            <person name="Ay H."/>
            <person name="Saygin H."/>
        </authorList>
    </citation>
    <scope>NUCLEOTIDE SEQUENCE [LARGE SCALE GENOMIC DNA]</scope>
    <source>
        <strain evidence="2 3">GTF31</strain>
    </source>
</reference>